<feature type="transmembrane region" description="Helical" evidence="1">
    <location>
        <begin position="72"/>
        <end position="93"/>
    </location>
</feature>
<dbReference type="GO" id="GO:0005524">
    <property type="term" value="F:ATP binding"/>
    <property type="evidence" value="ECO:0007669"/>
    <property type="project" value="UniProtKB-KW"/>
</dbReference>
<keyword evidence="1" id="KW-0812">Transmembrane</keyword>
<feature type="transmembrane region" description="Helical" evidence="1">
    <location>
        <begin position="174"/>
        <end position="195"/>
    </location>
</feature>
<organism evidence="2">
    <name type="scientific">Candidatus Moduliflexus flocculans</name>
    <dbReference type="NCBI Taxonomy" id="1499966"/>
    <lineage>
        <taxon>Bacteria</taxon>
        <taxon>Candidatus Moduliflexota</taxon>
        <taxon>Candidatus Moduliflexia</taxon>
        <taxon>Candidatus Moduliflexales</taxon>
        <taxon>Candidatus Moduliflexaceae</taxon>
    </lineage>
</organism>
<name>A0A081BNG3_9BACT</name>
<keyword evidence="2" id="KW-0067">ATP-binding</keyword>
<feature type="transmembrane region" description="Helical" evidence="1">
    <location>
        <begin position="226"/>
        <end position="251"/>
    </location>
</feature>
<sequence>MFIDELVLTIIFSANVTMQYALFRQSGALAQRYGAVLLGDPFRMLLFLCQVAFIVGVLLLTQHYASIPSHTLMFWLPLAVFWCGGFAACQEIVRERAIFRREQMIGVTIPAYLLSKYRLLSIVVFLQTALLILILSAEFPFSDHLFFWWLFAYLFALVGVAFGLLVSAVTPNRLTALLATGSFAIAHVAFFYYAIAPGMPFSMLKYTPVGMGYLISHALMAAEPEMFTLFAGIGILCLWGGICGMLTMLLLRRANS</sequence>
<gene>
    <name evidence="2" type="ORF">U14_03175</name>
</gene>
<dbReference type="Proteomes" id="UP000030700">
    <property type="component" value="Unassembled WGS sequence"/>
</dbReference>
<keyword evidence="3" id="KW-1185">Reference proteome</keyword>
<dbReference type="STRING" id="1499966.U14_03175"/>
<reference evidence="2" key="1">
    <citation type="journal article" date="2015" name="PeerJ">
        <title>First genomic representation of candidate bacterial phylum KSB3 points to enhanced environmental sensing as a trigger of wastewater bulking.</title>
        <authorList>
            <person name="Sekiguchi Y."/>
            <person name="Ohashi A."/>
            <person name="Parks D.H."/>
            <person name="Yamauchi T."/>
            <person name="Tyson G.W."/>
            <person name="Hugenholtz P."/>
        </authorList>
    </citation>
    <scope>NUCLEOTIDE SEQUENCE [LARGE SCALE GENOMIC DNA]</scope>
</reference>
<feature type="transmembrane region" description="Helical" evidence="1">
    <location>
        <begin position="145"/>
        <end position="167"/>
    </location>
</feature>
<keyword evidence="1" id="KW-1133">Transmembrane helix</keyword>
<dbReference type="HOGENOM" id="CLU_1084442_0_0_0"/>
<proteinExistence type="predicted"/>
<feature type="transmembrane region" description="Helical" evidence="1">
    <location>
        <begin position="119"/>
        <end position="139"/>
    </location>
</feature>
<keyword evidence="1" id="KW-0472">Membrane</keyword>
<keyword evidence="2" id="KW-0547">Nucleotide-binding</keyword>
<evidence type="ECO:0000256" key="1">
    <source>
        <dbReference type="SAM" id="Phobius"/>
    </source>
</evidence>
<accession>A0A081BNG3</accession>
<feature type="transmembrane region" description="Helical" evidence="1">
    <location>
        <begin position="44"/>
        <end position="66"/>
    </location>
</feature>
<dbReference type="EMBL" id="DF820457">
    <property type="protein sequence ID" value="GAK51929.1"/>
    <property type="molecule type" value="Genomic_DNA"/>
</dbReference>
<evidence type="ECO:0000313" key="3">
    <source>
        <dbReference type="Proteomes" id="UP000030700"/>
    </source>
</evidence>
<dbReference type="AlphaFoldDB" id="A0A081BNG3"/>
<evidence type="ECO:0000313" key="2">
    <source>
        <dbReference type="EMBL" id="GAK51929.1"/>
    </source>
</evidence>
<feature type="transmembrane region" description="Helical" evidence="1">
    <location>
        <begin position="6"/>
        <end position="23"/>
    </location>
</feature>
<protein>
    <submittedName>
        <fullName evidence="2">ABC transporter, ATP-binding protein</fullName>
    </submittedName>
</protein>